<reference evidence="2" key="2">
    <citation type="submission" date="2018-04" db="EMBL/GenBank/DDBJ databases">
        <title>OnivRS2 (Oryza nivara Reference Sequence Version 2).</title>
        <authorList>
            <person name="Zhang J."/>
            <person name="Kudrna D."/>
            <person name="Lee S."/>
            <person name="Talag J."/>
            <person name="Rajasekar S."/>
            <person name="Welchert J."/>
            <person name="Hsing Y.-I."/>
            <person name="Wing R.A."/>
        </authorList>
    </citation>
    <scope>NUCLEOTIDE SEQUENCE [LARGE SCALE GENOMIC DNA]</scope>
    <source>
        <strain evidence="2">SL10</strain>
    </source>
</reference>
<dbReference type="Proteomes" id="UP000006591">
    <property type="component" value="Chromosome 2"/>
</dbReference>
<reference evidence="2" key="1">
    <citation type="submission" date="2015-04" db="UniProtKB">
        <authorList>
            <consortium name="EnsemblPlants"/>
        </authorList>
    </citation>
    <scope>IDENTIFICATION</scope>
    <source>
        <strain evidence="2">SL10</strain>
    </source>
</reference>
<dbReference type="eggNOG" id="ENOG502R4FB">
    <property type="taxonomic scope" value="Eukaryota"/>
</dbReference>
<protein>
    <submittedName>
        <fullName evidence="2">Uncharacterized protein</fullName>
    </submittedName>
</protein>
<dbReference type="HOGENOM" id="CLU_2162527_0_0_1"/>
<dbReference type="InterPro" id="IPR053115">
    <property type="entry name" value="CDK_inhibitor"/>
</dbReference>
<evidence type="ECO:0000313" key="3">
    <source>
        <dbReference type="Proteomes" id="UP000006591"/>
    </source>
</evidence>
<dbReference type="OMA" id="ARYWIVA"/>
<name>A0A0E0G266_ORYNI</name>
<organism evidence="2">
    <name type="scientific">Oryza nivara</name>
    <name type="common">Indian wild rice</name>
    <name type="synonym">Oryza sativa f. spontanea</name>
    <dbReference type="NCBI Taxonomy" id="4536"/>
    <lineage>
        <taxon>Eukaryota</taxon>
        <taxon>Viridiplantae</taxon>
        <taxon>Streptophyta</taxon>
        <taxon>Embryophyta</taxon>
        <taxon>Tracheophyta</taxon>
        <taxon>Spermatophyta</taxon>
        <taxon>Magnoliopsida</taxon>
        <taxon>Liliopsida</taxon>
        <taxon>Poales</taxon>
        <taxon>Poaceae</taxon>
        <taxon>BOP clade</taxon>
        <taxon>Oryzoideae</taxon>
        <taxon>Oryzeae</taxon>
        <taxon>Oryzinae</taxon>
        <taxon>Oryza</taxon>
    </lineage>
</organism>
<dbReference type="AlphaFoldDB" id="A0A0E0G266"/>
<evidence type="ECO:0000256" key="1">
    <source>
        <dbReference type="SAM" id="MobiDB-lite"/>
    </source>
</evidence>
<dbReference type="Gramene" id="ONIVA02G06170.1">
    <property type="protein sequence ID" value="ONIVA02G06170.1"/>
    <property type="gene ID" value="ONIVA02G06170"/>
</dbReference>
<feature type="region of interest" description="Disordered" evidence="1">
    <location>
        <begin position="45"/>
        <end position="67"/>
    </location>
</feature>
<dbReference type="EnsemblPlants" id="ONIVA02G06170.1">
    <property type="protein sequence ID" value="ONIVA02G06170.1"/>
    <property type="gene ID" value="ONIVA02G06170"/>
</dbReference>
<feature type="compositionally biased region" description="Basic residues" evidence="1">
    <location>
        <begin position="54"/>
        <end position="66"/>
    </location>
</feature>
<dbReference type="PANTHER" id="PTHR35162">
    <property type="entry name" value="OS08G0516600 PROTEIN"/>
    <property type="match status" value="1"/>
</dbReference>
<dbReference type="PANTHER" id="PTHR35162:SF9">
    <property type="entry name" value="OS02G0176600 PROTEIN"/>
    <property type="match status" value="1"/>
</dbReference>
<keyword evidence="3" id="KW-1185">Reference proteome</keyword>
<evidence type="ECO:0000313" key="2">
    <source>
        <dbReference type="EnsemblPlants" id="ONIVA02G06170.1"/>
    </source>
</evidence>
<proteinExistence type="predicted"/>
<sequence>MGLELDLLSAQLPPIRTTAAAEMPEFEEVVLCSTPTAAASVLRAPSVCPPAPRKPPRPAAKRRKKDARFSRSCYCCGRRRGGRAPAAAAFVAVPDDLAKVFVPRRPVPCRPPLDGKKIGVHVVG</sequence>
<accession>A0A0E0G266</accession>